<keyword evidence="2" id="KW-1185">Reference proteome</keyword>
<dbReference type="OrthoDB" id="3270336at2759"/>
<name>A0A5C3KF36_COPMA</name>
<dbReference type="AlphaFoldDB" id="A0A5C3KF36"/>
<proteinExistence type="predicted"/>
<dbReference type="EMBL" id="ML210403">
    <property type="protein sequence ID" value="TFK18417.1"/>
    <property type="molecule type" value="Genomic_DNA"/>
</dbReference>
<protein>
    <submittedName>
        <fullName evidence="1">Uncharacterized protein</fullName>
    </submittedName>
</protein>
<dbReference type="STRING" id="230819.A0A5C3KF36"/>
<evidence type="ECO:0000313" key="1">
    <source>
        <dbReference type="EMBL" id="TFK18417.1"/>
    </source>
</evidence>
<organism evidence="1 2">
    <name type="scientific">Coprinopsis marcescibilis</name>
    <name type="common">Agaric fungus</name>
    <name type="synonym">Psathyrella marcescibilis</name>
    <dbReference type="NCBI Taxonomy" id="230819"/>
    <lineage>
        <taxon>Eukaryota</taxon>
        <taxon>Fungi</taxon>
        <taxon>Dikarya</taxon>
        <taxon>Basidiomycota</taxon>
        <taxon>Agaricomycotina</taxon>
        <taxon>Agaricomycetes</taxon>
        <taxon>Agaricomycetidae</taxon>
        <taxon>Agaricales</taxon>
        <taxon>Agaricineae</taxon>
        <taxon>Psathyrellaceae</taxon>
        <taxon>Coprinopsis</taxon>
    </lineage>
</organism>
<evidence type="ECO:0000313" key="2">
    <source>
        <dbReference type="Proteomes" id="UP000307440"/>
    </source>
</evidence>
<reference evidence="1 2" key="1">
    <citation type="journal article" date="2019" name="Nat. Ecol. Evol.">
        <title>Megaphylogeny resolves global patterns of mushroom evolution.</title>
        <authorList>
            <person name="Varga T."/>
            <person name="Krizsan K."/>
            <person name="Foldi C."/>
            <person name="Dima B."/>
            <person name="Sanchez-Garcia M."/>
            <person name="Sanchez-Ramirez S."/>
            <person name="Szollosi G.J."/>
            <person name="Szarkandi J.G."/>
            <person name="Papp V."/>
            <person name="Albert L."/>
            <person name="Andreopoulos W."/>
            <person name="Angelini C."/>
            <person name="Antonin V."/>
            <person name="Barry K.W."/>
            <person name="Bougher N.L."/>
            <person name="Buchanan P."/>
            <person name="Buyck B."/>
            <person name="Bense V."/>
            <person name="Catcheside P."/>
            <person name="Chovatia M."/>
            <person name="Cooper J."/>
            <person name="Damon W."/>
            <person name="Desjardin D."/>
            <person name="Finy P."/>
            <person name="Geml J."/>
            <person name="Haridas S."/>
            <person name="Hughes K."/>
            <person name="Justo A."/>
            <person name="Karasinski D."/>
            <person name="Kautmanova I."/>
            <person name="Kiss B."/>
            <person name="Kocsube S."/>
            <person name="Kotiranta H."/>
            <person name="LaButti K.M."/>
            <person name="Lechner B.E."/>
            <person name="Liimatainen K."/>
            <person name="Lipzen A."/>
            <person name="Lukacs Z."/>
            <person name="Mihaltcheva S."/>
            <person name="Morgado L.N."/>
            <person name="Niskanen T."/>
            <person name="Noordeloos M.E."/>
            <person name="Ohm R.A."/>
            <person name="Ortiz-Santana B."/>
            <person name="Ovrebo C."/>
            <person name="Racz N."/>
            <person name="Riley R."/>
            <person name="Savchenko A."/>
            <person name="Shiryaev A."/>
            <person name="Soop K."/>
            <person name="Spirin V."/>
            <person name="Szebenyi C."/>
            <person name="Tomsovsky M."/>
            <person name="Tulloss R.E."/>
            <person name="Uehling J."/>
            <person name="Grigoriev I.V."/>
            <person name="Vagvolgyi C."/>
            <person name="Papp T."/>
            <person name="Martin F.M."/>
            <person name="Miettinen O."/>
            <person name="Hibbett D.S."/>
            <person name="Nagy L.G."/>
        </authorList>
    </citation>
    <scope>NUCLEOTIDE SEQUENCE [LARGE SCALE GENOMIC DNA]</scope>
    <source>
        <strain evidence="1 2">CBS 121175</strain>
    </source>
</reference>
<sequence length="891" mass="101575">MAHLGSVQLVEGDLYCSPNSKYKLEYIPAVKDANGIDLNPFRPAGVYTSDVHFEELLHPRPWSEAFGWLAFIPLQPRYTAYPLECLSRIPSYLDKTEDNKFQLPMELIYEWKTLDQDIYDAVTTLRKEYDIPMILPFRPQARNYDKASSDAQLIKIVASNARKWFSVWFAALSYAIAFAEEAHGQGRGFNFVSRNYPRWQWVLTEKGFPHTWVDGISMSFVGRPLGHNSRVGCIIDLHKTTRYQPSIEWLMWQGVGVWYRWGQKECDLVKVDPKFSSLMPPILLAQEISTLVFPTPSTPPPASSSDHYPQETPDEIQPSWVKHFRSLNEKEQALLAVETPKQAGARENRARHPPTTSARVFEWVAGPTSNSLTQYVKEELTRRERADRLEDFGDNQRVYNPIFNFWECCLLWGPDTYSPWDDVDFEDGTMFELSHVVVPKNPQAAVAAAASALRIESERIPDSPLSPTPSVASDDNDEPLAVTRAAVPALKLVESDPSPDLFQPVMENQPESSIMLDLSEVMGLVYGFLPPLPDWSPGNGEIQKKSHDMLTRVLGLGMLPNSIEIYRASSLYPAHIAFFEAISGKKKPPSGMWDIVDDAVYPLKLSNRLKCLRRINILDRMGRDSGTVDDIDAYWVLDPPEPTVPWRLALVTPHDALLVCRLPGNLSERDIAYYLMLRGITFRLFHESSKIPRPTFARPPISKELFKRPFDHKFTKQDYDGYVYIRGLLLAQPHMKAVLRRGGLVWRLALDTLGISDALANPKATGAMVSINMSGKEWKEDSLTLQELDLICGAYDCSDGDNARRACKSWWPLVRFYEKDECGENYGRWCNRREEWYTLRLAQIDGSSSDTPQPLTYTEWKSRQHGVGPIRAFHKEVHKQSHAFLDRHCSL</sequence>
<accession>A0A5C3KF36</accession>
<gene>
    <name evidence="1" type="ORF">FA15DRAFT_603330</name>
</gene>
<dbReference type="Proteomes" id="UP000307440">
    <property type="component" value="Unassembled WGS sequence"/>
</dbReference>